<evidence type="ECO:0000259" key="7">
    <source>
        <dbReference type="PROSITE" id="PS51369"/>
    </source>
</evidence>
<comment type="caution">
    <text evidence="8">The sequence shown here is derived from an EMBL/GenBank/DDBJ whole genome shotgun (WGS) entry which is preliminary data.</text>
</comment>
<evidence type="ECO:0000313" key="8">
    <source>
        <dbReference type="EMBL" id="KAK1699124.1"/>
    </source>
</evidence>
<evidence type="ECO:0000256" key="1">
    <source>
        <dbReference type="ARBA" id="ARBA00004123"/>
    </source>
</evidence>
<feature type="region of interest" description="Disordered" evidence="6">
    <location>
        <begin position="1"/>
        <end position="23"/>
    </location>
</feature>
<evidence type="ECO:0000313" key="9">
    <source>
        <dbReference type="Proteomes" id="UP001231189"/>
    </source>
</evidence>
<dbReference type="PROSITE" id="PS51369">
    <property type="entry name" value="TCP"/>
    <property type="match status" value="1"/>
</dbReference>
<gene>
    <name evidence="8" type="ORF">QYE76_015821</name>
</gene>
<dbReference type="InterPro" id="IPR017887">
    <property type="entry name" value="TF_TCP_subgr"/>
</dbReference>
<protein>
    <recommendedName>
        <fullName evidence="7">TCP domain-containing protein</fullName>
    </recommendedName>
</protein>
<sequence>MISGKRGNDEELQQASSRRKIEHPAAAKALQAAASSRHWSASTESRIVRVSRVFGGKDRHSKVRTVKGLRDRRVRLSVPTAIQLYDLQDRLGLNQPSKVVDWLLNVAQHEIDKLPPLHFPPNDDDLFSGHHLQPPASMAMAMVPPFSHATSNAASMLVDKAAADHCDDGDLKGFMSLTHSLGLVNGASMPSLAAHASPYHNHHFAAHEAWSNGGDVHELGGHRASQHQVAAAHHHTTFPSLLSLAPMSQFVFYSPEGGFAMKDGSDDQFPVDNLDDSQGQLSLSSARSFLHSGSQG</sequence>
<keyword evidence="3" id="KW-0238">DNA-binding</keyword>
<dbReference type="EMBL" id="JAUUTY010000001">
    <property type="protein sequence ID" value="KAK1699124.1"/>
    <property type="molecule type" value="Genomic_DNA"/>
</dbReference>
<keyword evidence="4" id="KW-0804">Transcription</keyword>
<feature type="domain" description="TCP" evidence="7">
    <location>
        <begin position="56"/>
        <end position="114"/>
    </location>
</feature>
<organism evidence="8 9">
    <name type="scientific">Lolium multiflorum</name>
    <name type="common">Italian ryegrass</name>
    <name type="synonym">Lolium perenne subsp. multiflorum</name>
    <dbReference type="NCBI Taxonomy" id="4521"/>
    <lineage>
        <taxon>Eukaryota</taxon>
        <taxon>Viridiplantae</taxon>
        <taxon>Streptophyta</taxon>
        <taxon>Embryophyta</taxon>
        <taxon>Tracheophyta</taxon>
        <taxon>Spermatophyta</taxon>
        <taxon>Magnoliopsida</taxon>
        <taxon>Liliopsida</taxon>
        <taxon>Poales</taxon>
        <taxon>Poaceae</taxon>
        <taxon>BOP clade</taxon>
        <taxon>Pooideae</taxon>
        <taxon>Poodae</taxon>
        <taxon>Poeae</taxon>
        <taxon>Poeae Chloroplast Group 2 (Poeae type)</taxon>
        <taxon>Loliodinae</taxon>
        <taxon>Loliinae</taxon>
        <taxon>Lolium</taxon>
    </lineage>
</organism>
<dbReference type="PANTHER" id="PTHR31072:SF245">
    <property type="entry name" value="OS05G0513100 PROTEIN"/>
    <property type="match status" value="1"/>
</dbReference>
<keyword evidence="9" id="KW-1185">Reference proteome</keyword>
<dbReference type="GO" id="GO:0043565">
    <property type="term" value="F:sequence-specific DNA binding"/>
    <property type="evidence" value="ECO:0007669"/>
    <property type="project" value="TreeGrafter"/>
</dbReference>
<comment type="subcellular location">
    <subcellularLocation>
        <location evidence="1">Nucleus</location>
    </subcellularLocation>
</comment>
<dbReference type="Proteomes" id="UP001231189">
    <property type="component" value="Unassembled WGS sequence"/>
</dbReference>
<evidence type="ECO:0000256" key="5">
    <source>
        <dbReference type="ARBA" id="ARBA00023242"/>
    </source>
</evidence>
<dbReference type="PANTHER" id="PTHR31072">
    <property type="entry name" value="TRANSCRIPTION FACTOR TCP4-RELATED"/>
    <property type="match status" value="1"/>
</dbReference>
<keyword evidence="5" id="KW-0539">Nucleus</keyword>
<name>A0AAD8XA72_LOLMU</name>
<dbReference type="Pfam" id="PF03634">
    <property type="entry name" value="TCP"/>
    <property type="match status" value="1"/>
</dbReference>
<evidence type="ECO:0000256" key="6">
    <source>
        <dbReference type="SAM" id="MobiDB-lite"/>
    </source>
</evidence>
<dbReference type="GO" id="GO:0005634">
    <property type="term" value="C:nucleus"/>
    <property type="evidence" value="ECO:0007669"/>
    <property type="project" value="UniProtKB-SubCell"/>
</dbReference>
<reference evidence="8" key="1">
    <citation type="submission" date="2023-07" db="EMBL/GenBank/DDBJ databases">
        <title>A chromosome-level genome assembly of Lolium multiflorum.</title>
        <authorList>
            <person name="Chen Y."/>
            <person name="Copetti D."/>
            <person name="Kolliker R."/>
            <person name="Studer B."/>
        </authorList>
    </citation>
    <scope>NUCLEOTIDE SEQUENCE</scope>
    <source>
        <strain evidence="8">02402/16</strain>
        <tissue evidence="8">Leaf</tissue>
    </source>
</reference>
<evidence type="ECO:0000256" key="3">
    <source>
        <dbReference type="ARBA" id="ARBA00023125"/>
    </source>
</evidence>
<dbReference type="GO" id="GO:0003700">
    <property type="term" value="F:DNA-binding transcription factor activity"/>
    <property type="evidence" value="ECO:0007669"/>
    <property type="project" value="InterPro"/>
</dbReference>
<keyword evidence="2" id="KW-0805">Transcription regulation</keyword>
<evidence type="ECO:0000256" key="2">
    <source>
        <dbReference type="ARBA" id="ARBA00023015"/>
    </source>
</evidence>
<dbReference type="AlphaFoldDB" id="A0AAD8XA72"/>
<proteinExistence type="predicted"/>
<dbReference type="InterPro" id="IPR005333">
    <property type="entry name" value="Transcription_factor_TCP"/>
</dbReference>
<accession>A0AAD8XA72</accession>
<evidence type="ECO:0000256" key="4">
    <source>
        <dbReference type="ARBA" id="ARBA00023163"/>
    </source>
</evidence>